<dbReference type="Proteomes" id="UP000008148">
    <property type="component" value="Chromosome"/>
</dbReference>
<dbReference type="HOGENOM" id="CLU_3151005_0_0_6"/>
<keyword evidence="2" id="KW-1185">Reference proteome</keyword>
<evidence type="ECO:0000313" key="2">
    <source>
        <dbReference type="Proteomes" id="UP000008148"/>
    </source>
</evidence>
<name>A8AJD7_CITK8</name>
<evidence type="ECO:0000313" key="1">
    <source>
        <dbReference type="EMBL" id="ABV13601.1"/>
    </source>
</evidence>
<reference evidence="1 2" key="1">
    <citation type="submission" date="2007-08" db="EMBL/GenBank/DDBJ databases">
        <authorList>
            <consortium name="The Citrobacter koseri Genome Sequencing Project"/>
            <person name="McClelland M."/>
            <person name="Sanderson E.K."/>
            <person name="Porwollik S."/>
            <person name="Spieth J."/>
            <person name="Clifton W.S."/>
            <person name="Latreille P."/>
            <person name="Courtney L."/>
            <person name="Wang C."/>
            <person name="Pepin K."/>
            <person name="Bhonagiri V."/>
            <person name="Nash W."/>
            <person name="Johnson M."/>
            <person name="Thiruvilangam P."/>
            <person name="Wilson R."/>
        </authorList>
    </citation>
    <scope>NUCLEOTIDE SEQUENCE [LARGE SCALE GENOMIC DNA]</scope>
    <source>
        <strain evidence="2">ATCC BAA-895 / CDC 4225-83 / SGSC4696</strain>
    </source>
</reference>
<dbReference type="AlphaFoldDB" id="A8AJD7"/>
<dbReference type="STRING" id="290338.CKO_02484"/>
<organism evidence="1 2">
    <name type="scientific">Citrobacter koseri (strain ATCC BAA-895 / CDC 4225-83 / SGSC4696)</name>
    <dbReference type="NCBI Taxonomy" id="290338"/>
    <lineage>
        <taxon>Bacteria</taxon>
        <taxon>Pseudomonadati</taxon>
        <taxon>Pseudomonadota</taxon>
        <taxon>Gammaproteobacteria</taxon>
        <taxon>Enterobacterales</taxon>
        <taxon>Enterobacteriaceae</taxon>
        <taxon>Citrobacter</taxon>
    </lineage>
</organism>
<sequence length="48" mass="5125">MCLSGGGKPPPLFFLPPVGRIRYSRYPANAPDGAALIRPTVRHSCSSL</sequence>
<gene>
    <name evidence="1" type="ordered locus">CKO_02484</name>
</gene>
<dbReference type="KEGG" id="cko:CKO_02484"/>
<dbReference type="EMBL" id="CP000822">
    <property type="protein sequence ID" value="ABV13601.1"/>
    <property type="molecule type" value="Genomic_DNA"/>
</dbReference>
<proteinExistence type="predicted"/>
<protein>
    <submittedName>
        <fullName evidence="1">Uncharacterized protein</fullName>
    </submittedName>
</protein>
<accession>A8AJD7</accession>